<gene>
    <name evidence="2" type="ORF">R1sor_001337</name>
</gene>
<feature type="compositionally biased region" description="Polar residues" evidence="1">
    <location>
        <begin position="283"/>
        <end position="294"/>
    </location>
</feature>
<feature type="compositionally biased region" description="Polar residues" evidence="1">
    <location>
        <begin position="250"/>
        <end position="259"/>
    </location>
</feature>
<comment type="caution">
    <text evidence="2">The sequence shown here is derived from an EMBL/GenBank/DDBJ whole genome shotgun (WGS) entry which is preliminary data.</text>
</comment>
<evidence type="ECO:0000313" key="3">
    <source>
        <dbReference type="Proteomes" id="UP001633002"/>
    </source>
</evidence>
<sequence>MFASVVTSVCNQRPFRLEFQIRMALKKTAYYGCGCAESEKFKFFDDEPAGFVPFSLEFILPGRFFLRVEGSQLVQSRYNFLVAESDLVLIVQAGVFQEAGPFYFVHSTVNNDYLILKDIFGCPFLHPKYYCLNSSILRSTVTAAERKRKFNGSSGDNSGATSSSQVHKLCANTNPNEHSGHDVTAQVLEKPPIHIKSPIYINSAPMSPLQPSPAQPSPTVAEAQQDQPPIILPPVKCCPGRPRGTKNHPPIQQQQQSAANEPVQIPAQKRRPGRPPGTNNPTIQSSKNPANSSEPGMAVKWKRVAPQKRLELSITICVAGGDISPTIFPLIQNFLDQQCESGVFAVERGGSLLNLHVQGVIALICSSPIDAKKRITAAVEWDQERPLGAAVCVQTKGFIVLSAWSVIA</sequence>
<dbReference type="AlphaFoldDB" id="A0ABD3GYT7"/>
<evidence type="ECO:0000256" key="1">
    <source>
        <dbReference type="SAM" id="MobiDB-lite"/>
    </source>
</evidence>
<keyword evidence="3" id="KW-1185">Reference proteome</keyword>
<proteinExistence type="predicted"/>
<dbReference type="Proteomes" id="UP001633002">
    <property type="component" value="Unassembled WGS sequence"/>
</dbReference>
<feature type="region of interest" description="Disordered" evidence="1">
    <location>
        <begin position="202"/>
        <end position="298"/>
    </location>
</feature>
<dbReference type="EMBL" id="JBJQOH010000006">
    <property type="protein sequence ID" value="KAL3683315.1"/>
    <property type="molecule type" value="Genomic_DNA"/>
</dbReference>
<evidence type="ECO:0000313" key="2">
    <source>
        <dbReference type="EMBL" id="KAL3683315.1"/>
    </source>
</evidence>
<feature type="compositionally biased region" description="Low complexity" evidence="1">
    <location>
        <begin position="152"/>
        <end position="164"/>
    </location>
</feature>
<accession>A0ABD3GYT7</accession>
<reference evidence="2 3" key="1">
    <citation type="submission" date="2024-09" db="EMBL/GenBank/DDBJ databases">
        <title>Chromosome-scale assembly of Riccia sorocarpa.</title>
        <authorList>
            <person name="Paukszto L."/>
        </authorList>
    </citation>
    <scope>NUCLEOTIDE SEQUENCE [LARGE SCALE GENOMIC DNA]</scope>
    <source>
        <strain evidence="2">LP-2024</strain>
        <tissue evidence="2">Aerial parts of the thallus</tissue>
    </source>
</reference>
<name>A0ABD3GYT7_9MARC</name>
<organism evidence="2 3">
    <name type="scientific">Riccia sorocarpa</name>
    <dbReference type="NCBI Taxonomy" id="122646"/>
    <lineage>
        <taxon>Eukaryota</taxon>
        <taxon>Viridiplantae</taxon>
        <taxon>Streptophyta</taxon>
        <taxon>Embryophyta</taxon>
        <taxon>Marchantiophyta</taxon>
        <taxon>Marchantiopsida</taxon>
        <taxon>Marchantiidae</taxon>
        <taxon>Marchantiales</taxon>
        <taxon>Ricciaceae</taxon>
        <taxon>Riccia</taxon>
    </lineage>
</organism>
<protein>
    <submittedName>
        <fullName evidence="2">Uncharacterized protein</fullName>
    </submittedName>
</protein>
<feature type="region of interest" description="Disordered" evidence="1">
    <location>
        <begin position="148"/>
        <end position="181"/>
    </location>
</feature>